<reference evidence="2 3" key="2">
    <citation type="submission" date="2020-03" db="EMBL/GenBank/DDBJ databases">
        <title>Campylobacter portucalensis sp. nov., a new species of Campylobacter isolated from the reproductive tract of bulls.</title>
        <authorList>
            <person name="Silva M.F."/>
            <person name="Pereira G."/>
            <person name="Carneiro C."/>
            <person name="Hemphill A."/>
            <person name="Mateus L."/>
            <person name="Lopes-Da-Costa L."/>
            <person name="Silva E."/>
        </authorList>
    </citation>
    <scope>NUCLEOTIDE SEQUENCE [LARGE SCALE GENOMIC DNA]</scope>
    <source>
        <strain evidence="2 3">FMV-PI01</strain>
    </source>
</reference>
<dbReference type="InterPro" id="IPR041715">
    <property type="entry name" value="HisRS-like_core"/>
</dbReference>
<gene>
    <name evidence="2" type="ORF">F1B92_02870</name>
</gene>
<keyword evidence="2" id="KW-0808">Transferase</keyword>
<dbReference type="GO" id="GO:0006427">
    <property type="term" value="P:histidyl-tRNA aminoacylation"/>
    <property type="evidence" value="ECO:0007669"/>
    <property type="project" value="TreeGrafter"/>
</dbReference>
<protein>
    <submittedName>
        <fullName evidence="2">ATP phosphoribosyltransferase regulatory subunit</fullName>
    </submittedName>
</protein>
<dbReference type="InterPro" id="IPR045864">
    <property type="entry name" value="aa-tRNA-synth_II/BPL/LPL"/>
</dbReference>
<keyword evidence="3" id="KW-1185">Reference proteome</keyword>
<dbReference type="GO" id="GO:0004821">
    <property type="term" value="F:histidine-tRNA ligase activity"/>
    <property type="evidence" value="ECO:0007669"/>
    <property type="project" value="TreeGrafter"/>
</dbReference>
<dbReference type="AlphaFoldDB" id="A0A6L5WIR4"/>
<evidence type="ECO:0000313" key="3">
    <source>
        <dbReference type="Proteomes" id="UP000476338"/>
    </source>
</evidence>
<feature type="domain" description="Class II Histidinyl-tRNA synthetase (HisRS)-like catalytic core" evidence="1">
    <location>
        <begin position="22"/>
        <end position="189"/>
    </location>
</feature>
<organism evidence="2 3">
    <name type="scientific">Campylobacter portucalensis</name>
    <dbReference type="NCBI Taxonomy" id="2608384"/>
    <lineage>
        <taxon>Bacteria</taxon>
        <taxon>Pseudomonadati</taxon>
        <taxon>Campylobacterota</taxon>
        <taxon>Epsilonproteobacteria</taxon>
        <taxon>Campylobacterales</taxon>
        <taxon>Campylobacteraceae</taxon>
        <taxon>Campylobacter</taxon>
    </lineage>
</organism>
<accession>A0A6L5WIR4</accession>
<dbReference type="PANTHER" id="PTHR43707">
    <property type="entry name" value="HISTIDYL-TRNA SYNTHETASE"/>
    <property type="match status" value="1"/>
</dbReference>
<dbReference type="GO" id="GO:0005737">
    <property type="term" value="C:cytoplasm"/>
    <property type="evidence" value="ECO:0007669"/>
    <property type="project" value="InterPro"/>
</dbReference>
<dbReference type="SUPFAM" id="SSF55681">
    <property type="entry name" value="Class II aaRS and biotin synthetases"/>
    <property type="match status" value="1"/>
</dbReference>
<name>A0A6L5WIR4_9BACT</name>
<dbReference type="NCBIfam" id="NF008946">
    <property type="entry name" value="PRK12293.1"/>
    <property type="match status" value="1"/>
</dbReference>
<dbReference type="Gene3D" id="3.30.930.10">
    <property type="entry name" value="Bira Bifunctional Protein, Domain 2"/>
    <property type="match status" value="1"/>
</dbReference>
<evidence type="ECO:0000313" key="2">
    <source>
        <dbReference type="EMBL" id="MSN96147.1"/>
    </source>
</evidence>
<dbReference type="Proteomes" id="UP000476338">
    <property type="component" value="Unassembled WGS sequence"/>
</dbReference>
<sequence length="288" mass="33081">MIRADLEHEIPDGSRLYFAKSADLKREIENSLANTLKKYDFTEIVTPYFSYHQQLSVSSSEILSFSDSTNHTISLRADSTVDVVRIVLRRIKDRNLKRIFYIQPVFKYPNSEFYQIGAEMIAEPNLNVGLEICLKFFEEFNIKSSLQISNIEIPKIICEILDISIDVFEKGDLSEILSTKHKWLRDLARVGSMDDLKKIINLVPQDLKKPLQDVLNLALKSGVKDSKFALLYYSKMRYYDSLFFRFLSGNSVLCSGGNYEIDSLKSCGFAVMSDCVIENILKIKEGYE</sequence>
<proteinExistence type="predicted"/>
<evidence type="ECO:0000259" key="1">
    <source>
        <dbReference type="Pfam" id="PF13393"/>
    </source>
</evidence>
<dbReference type="InterPro" id="IPR004516">
    <property type="entry name" value="HisRS/HisZ"/>
</dbReference>
<dbReference type="PANTHER" id="PTHR43707:SF1">
    <property type="entry name" value="HISTIDINE--TRNA LIGASE, MITOCHONDRIAL-RELATED"/>
    <property type="match status" value="1"/>
</dbReference>
<dbReference type="Pfam" id="PF13393">
    <property type="entry name" value="tRNA-synt_His"/>
    <property type="match status" value="1"/>
</dbReference>
<dbReference type="GO" id="GO:0016757">
    <property type="term" value="F:glycosyltransferase activity"/>
    <property type="evidence" value="ECO:0007669"/>
    <property type="project" value="UniProtKB-KW"/>
</dbReference>
<reference evidence="2 3" key="1">
    <citation type="submission" date="2019-09" db="EMBL/GenBank/DDBJ databases">
        <authorList>
            <person name="Silva M."/>
            <person name="Pereira G."/>
            <person name="Lopes-Da-Costa L."/>
            <person name="Silva E."/>
        </authorList>
    </citation>
    <scope>NUCLEOTIDE SEQUENCE [LARGE SCALE GENOMIC DNA]</scope>
    <source>
        <strain evidence="2 3">FMV-PI01</strain>
    </source>
</reference>
<keyword evidence="2" id="KW-0328">Glycosyltransferase</keyword>
<comment type="caution">
    <text evidence="2">The sequence shown here is derived from an EMBL/GenBank/DDBJ whole genome shotgun (WGS) entry which is preliminary data.</text>
</comment>
<dbReference type="EMBL" id="VWSJ01000007">
    <property type="protein sequence ID" value="MSN96147.1"/>
    <property type="molecule type" value="Genomic_DNA"/>
</dbReference>